<evidence type="ECO:0000313" key="3">
    <source>
        <dbReference type="EMBL" id="VGO23394.1"/>
    </source>
</evidence>
<organism evidence="3 4">
    <name type="scientific">Pontiella sulfatireligans</name>
    <dbReference type="NCBI Taxonomy" id="2750658"/>
    <lineage>
        <taxon>Bacteria</taxon>
        <taxon>Pseudomonadati</taxon>
        <taxon>Kiritimatiellota</taxon>
        <taxon>Kiritimatiellia</taxon>
        <taxon>Kiritimatiellales</taxon>
        <taxon>Pontiellaceae</taxon>
        <taxon>Pontiella</taxon>
    </lineage>
</organism>
<accession>A0A6C2UW30</accession>
<dbReference type="Proteomes" id="UP000346198">
    <property type="component" value="Unassembled WGS sequence"/>
</dbReference>
<evidence type="ECO:0008006" key="5">
    <source>
        <dbReference type="Google" id="ProtNLM"/>
    </source>
</evidence>
<gene>
    <name evidence="3" type="ORF">SCARR_05501</name>
</gene>
<dbReference type="AlphaFoldDB" id="A0A6C2UW30"/>
<sequence length="275" mass="31029">MKKLILLFTLITLSASAVEYRTFTAQDGRTLKAKVLAYNGTTGQVQIQREDKKKLTVASAAFSKKDQTYIAAWQAALEFMAPGKLKLELKRNEVKSFKKDHEADLSKIKTGRGGERDGIEIIATDKNTQYKFDLQIENKGSVPLNKVTYEYRVYYEQEKPVKDAEDETRRKESGEKDTDERVRYNAVNENKVKDGSARLKPINPKDSKVMSTGIVTILKRTAGKPYQDKINLKGSLAGAWVKLTMKSPDGETLVREVASPASIMKKFPWDPVEEK</sequence>
<feature type="region of interest" description="Disordered" evidence="1">
    <location>
        <begin position="161"/>
        <end position="181"/>
    </location>
</feature>
<evidence type="ECO:0000313" key="4">
    <source>
        <dbReference type="Proteomes" id="UP000346198"/>
    </source>
</evidence>
<evidence type="ECO:0000256" key="2">
    <source>
        <dbReference type="SAM" id="SignalP"/>
    </source>
</evidence>
<protein>
    <recommendedName>
        <fullName evidence="5">SLA1 homology domain-containing protein</fullName>
    </recommendedName>
</protein>
<proteinExistence type="predicted"/>
<dbReference type="RefSeq" id="WP_136065682.1">
    <property type="nucleotide sequence ID" value="NZ_CAAHFH010000003.1"/>
</dbReference>
<dbReference type="EMBL" id="CAAHFH010000003">
    <property type="protein sequence ID" value="VGO23394.1"/>
    <property type="molecule type" value="Genomic_DNA"/>
</dbReference>
<reference evidence="3 4" key="1">
    <citation type="submission" date="2019-04" db="EMBL/GenBank/DDBJ databases">
        <authorList>
            <person name="Van Vliet M D."/>
        </authorList>
    </citation>
    <scope>NUCLEOTIDE SEQUENCE [LARGE SCALE GENOMIC DNA]</scope>
    <source>
        <strain evidence="3 4">F21</strain>
    </source>
</reference>
<feature type="signal peptide" evidence="2">
    <location>
        <begin position="1"/>
        <end position="17"/>
    </location>
</feature>
<evidence type="ECO:0000256" key="1">
    <source>
        <dbReference type="SAM" id="MobiDB-lite"/>
    </source>
</evidence>
<keyword evidence="2" id="KW-0732">Signal</keyword>
<feature type="chain" id="PRO_5025658214" description="SLA1 homology domain-containing protein" evidence="2">
    <location>
        <begin position="18"/>
        <end position="275"/>
    </location>
</feature>
<dbReference type="Gene3D" id="2.30.30.700">
    <property type="entry name" value="SLA1 homology domain 1"/>
    <property type="match status" value="1"/>
</dbReference>
<keyword evidence="4" id="KW-1185">Reference proteome</keyword>
<name>A0A6C2UW30_9BACT</name>